<keyword evidence="3" id="KW-1185">Reference proteome</keyword>
<organism evidence="2 3">
    <name type="scientific">Oceanidesulfovibrio indonesiensis</name>
    <dbReference type="NCBI Taxonomy" id="54767"/>
    <lineage>
        <taxon>Bacteria</taxon>
        <taxon>Pseudomonadati</taxon>
        <taxon>Thermodesulfobacteriota</taxon>
        <taxon>Desulfovibrionia</taxon>
        <taxon>Desulfovibrionales</taxon>
        <taxon>Desulfovibrionaceae</taxon>
        <taxon>Oceanidesulfovibrio</taxon>
    </lineage>
</organism>
<name>A0A7M3MB56_9BACT</name>
<feature type="domain" description="Spore protein YkvP/CgeB glycosyl transferase-like" evidence="1">
    <location>
        <begin position="308"/>
        <end position="410"/>
    </location>
</feature>
<dbReference type="InterPro" id="IPR055259">
    <property type="entry name" value="YkvP/CgeB_Glyco_trans-like"/>
</dbReference>
<dbReference type="EMBL" id="QMIE01000017">
    <property type="protein sequence ID" value="TVM15333.1"/>
    <property type="molecule type" value="Genomic_DNA"/>
</dbReference>
<accession>A0A7M3MB56</accession>
<dbReference type="Gene3D" id="3.40.50.2000">
    <property type="entry name" value="Glycogen Phosphorylase B"/>
    <property type="match status" value="1"/>
</dbReference>
<protein>
    <recommendedName>
        <fullName evidence="1">Spore protein YkvP/CgeB glycosyl transferase-like domain-containing protein</fullName>
    </recommendedName>
</protein>
<dbReference type="OrthoDB" id="9800484at2"/>
<dbReference type="Pfam" id="PF13524">
    <property type="entry name" value="Glyco_trans_1_2"/>
    <property type="match status" value="1"/>
</dbReference>
<evidence type="ECO:0000313" key="3">
    <source>
        <dbReference type="Proteomes" id="UP000448292"/>
    </source>
</evidence>
<gene>
    <name evidence="2" type="ORF">DPQ33_15330</name>
</gene>
<proteinExistence type="predicted"/>
<evidence type="ECO:0000313" key="2">
    <source>
        <dbReference type="EMBL" id="TVM15333.1"/>
    </source>
</evidence>
<dbReference type="AlphaFoldDB" id="A0A7M3MB56"/>
<dbReference type="Proteomes" id="UP000448292">
    <property type="component" value="Unassembled WGS sequence"/>
</dbReference>
<sequence length="464" mass="52962">MQLPPLTESISVQRQRSICDPLTAVKAPDKKNRQHPKCRQRVHVRKVQNGPGAAHGWLCPFVVECGKYKRIESLASKRMLFFRIFPAFSSPVTRFSPIEILHRVLQCLTQPRKHTIFLQSFRRIHSNTKCVHRAMTFSSRVAWAGNPYFSDRLADRGWRITHIPLKKSFIDWPHIVEACGGEPSLFILGDRSSAPLLRGVERFPCPTVSIFVDTHIHSWHPLYAQAFDLATVAMRDHLESFRGRLLPDDRLLWLPLFARKDDAPQPDVKQVHDLLFVGKVDADLTPGRHRFLHELAEHAPLTMLRGPYRELFPTGKLILNESERGDLNFRVFEALGCGCCLLTPDVGHGLRDLFTDGEDLFLYPPGDVRAVAELTRRLLENDHTRHRVAASGLARVDTSHRDSHRAEQFENWLAGFDMTALATERLSRASRIKREFLNVIYLHLAESCAGTDAARLYLREAKSS</sequence>
<evidence type="ECO:0000259" key="1">
    <source>
        <dbReference type="Pfam" id="PF13524"/>
    </source>
</evidence>
<reference evidence="2 3" key="1">
    <citation type="submission" date="2018-06" db="EMBL/GenBank/DDBJ databases">
        <title>Complete genome of Desulfovibrio indonesiensis P37SLT.</title>
        <authorList>
            <person name="Crispim J.S."/>
            <person name="Vidigal P.M.P."/>
            <person name="Silva L.C.F."/>
            <person name="Laguardia C.N."/>
            <person name="Araujo L.C."/>
            <person name="Dias R.S."/>
            <person name="Sousa M.P."/>
            <person name="Paula S.O."/>
            <person name="Silva C."/>
        </authorList>
    </citation>
    <scope>NUCLEOTIDE SEQUENCE [LARGE SCALE GENOMIC DNA]</scope>
    <source>
        <strain evidence="2 3">P37SLT</strain>
    </source>
</reference>
<comment type="caution">
    <text evidence="2">The sequence shown here is derived from an EMBL/GenBank/DDBJ whole genome shotgun (WGS) entry which is preliminary data.</text>
</comment>
<dbReference type="SUPFAM" id="SSF53756">
    <property type="entry name" value="UDP-Glycosyltransferase/glycogen phosphorylase"/>
    <property type="match status" value="1"/>
</dbReference>